<evidence type="ECO:0000256" key="7">
    <source>
        <dbReference type="ARBA" id="ARBA00022759"/>
    </source>
</evidence>
<dbReference type="InterPro" id="IPR019974">
    <property type="entry name" value="XPG_CS"/>
</dbReference>
<keyword evidence="8" id="KW-0227">DNA damage</keyword>
<dbReference type="CDD" id="cd09868">
    <property type="entry name" value="PIN_XPG_RAD2"/>
    <property type="match status" value="2"/>
</dbReference>
<reference evidence="18 19" key="1">
    <citation type="journal article" date="2007" name="Nature">
        <title>Evolution of genes and genomes on the Drosophila phylogeny.</title>
        <authorList>
            <consortium name="Drosophila 12 Genomes Consortium"/>
            <person name="Clark A.G."/>
            <person name="Eisen M.B."/>
            <person name="Smith D.R."/>
            <person name="Bergman C.M."/>
            <person name="Oliver B."/>
            <person name="Markow T.A."/>
            <person name="Kaufman T.C."/>
            <person name="Kellis M."/>
            <person name="Gelbart W."/>
            <person name="Iyer V.N."/>
            <person name="Pollard D.A."/>
            <person name="Sackton T.B."/>
            <person name="Larracuente A.M."/>
            <person name="Singh N.D."/>
            <person name="Abad J.P."/>
            <person name="Abt D.N."/>
            <person name="Adryan B."/>
            <person name="Aguade M."/>
            <person name="Akashi H."/>
            <person name="Anderson W.W."/>
            <person name="Aquadro C.F."/>
            <person name="Ardell D.H."/>
            <person name="Arguello R."/>
            <person name="Artieri C.G."/>
            <person name="Barbash D.A."/>
            <person name="Barker D."/>
            <person name="Barsanti P."/>
            <person name="Batterham P."/>
            <person name="Batzoglou S."/>
            <person name="Begun D."/>
            <person name="Bhutkar A."/>
            <person name="Blanco E."/>
            <person name="Bosak S.A."/>
            <person name="Bradley R.K."/>
            <person name="Brand A.D."/>
            <person name="Brent M.R."/>
            <person name="Brooks A.N."/>
            <person name="Brown R.H."/>
            <person name="Butlin R.K."/>
            <person name="Caggese C."/>
            <person name="Calvi B.R."/>
            <person name="Bernardo de Carvalho A."/>
            <person name="Caspi A."/>
            <person name="Castrezana S."/>
            <person name="Celniker S.E."/>
            <person name="Chang J.L."/>
            <person name="Chapple C."/>
            <person name="Chatterji S."/>
            <person name="Chinwalla A."/>
            <person name="Civetta A."/>
            <person name="Clifton S.W."/>
            <person name="Comeron J.M."/>
            <person name="Costello J.C."/>
            <person name="Coyne J.A."/>
            <person name="Daub J."/>
            <person name="David R.G."/>
            <person name="Delcher A.L."/>
            <person name="Delehaunty K."/>
            <person name="Do C.B."/>
            <person name="Ebling H."/>
            <person name="Edwards K."/>
            <person name="Eickbush T."/>
            <person name="Evans J.D."/>
            <person name="Filipski A."/>
            <person name="Findeiss S."/>
            <person name="Freyhult E."/>
            <person name="Fulton L."/>
            <person name="Fulton R."/>
            <person name="Garcia A.C."/>
            <person name="Gardiner A."/>
            <person name="Garfield D.A."/>
            <person name="Garvin B.E."/>
            <person name="Gibson G."/>
            <person name="Gilbert D."/>
            <person name="Gnerre S."/>
            <person name="Godfrey J."/>
            <person name="Good R."/>
            <person name="Gotea V."/>
            <person name="Gravely B."/>
            <person name="Greenberg A.J."/>
            <person name="Griffiths-Jones S."/>
            <person name="Gross S."/>
            <person name="Guigo R."/>
            <person name="Gustafson E.A."/>
            <person name="Haerty W."/>
            <person name="Hahn M.W."/>
            <person name="Halligan D.L."/>
            <person name="Halpern A.L."/>
            <person name="Halter G.M."/>
            <person name="Han M.V."/>
            <person name="Heger A."/>
            <person name="Hillier L."/>
            <person name="Hinrichs A.S."/>
            <person name="Holmes I."/>
            <person name="Hoskins R.A."/>
            <person name="Hubisz M.J."/>
            <person name="Hultmark D."/>
            <person name="Huntley M.A."/>
            <person name="Jaffe D.B."/>
            <person name="Jagadeeshan S."/>
            <person name="Jeck W.R."/>
            <person name="Johnson J."/>
            <person name="Jones C.D."/>
            <person name="Jordan W.C."/>
            <person name="Karpen G.H."/>
            <person name="Kataoka E."/>
            <person name="Keightley P.D."/>
            <person name="Kheradpour P."/>
            <person name="Kirkness E.F."/>
            <person name="Koerich L.B."/>
            <person name="Kristiansen K."/>
            <person name="Kudrna D."/>
            <person name="Kulathinal R.J."/>
            <person name="Kumar S."/>
            <person name="Kwok R."/>
            <person name="Lander E."/>
            <person name="Langley C.H."/>
            <person name="Lapoint R."/>
            <person name="Lazzaro B.P."/>
            <person name="Lee S.J."/>
            <person name="Levesque L."/>
            <person name="Li R."/>
            <person name="Lin C.F."/>
            <person name="Lin M.F."/>
            <person name="Lindblad-Toh K."/>
            <person name="Llopart A."/>
            <person name="Long M."/>
            <person name="Low L."/>
            <person name="Lozovsky E."/>
            <person name="Lu J."/>
            <person name="Luo M."/>
            <person name="Machado C.A."/>
            <person name="Makalowski W."/>
            <person name="Marzo M."/>
            <person name="Matsuda M."/>
            <person name="Matzkin L."/>
            <person name="McAllister B."/>
            <person name="McBride C.S."/>
            <person name="McKernan B."/>
            <person name="McKernan K."/>
            <person name="Mendez-Lago M."/>
            <person name="Minx P."/>
            <person name="Mollenhauer M.U."/>
            <person name="Montooth K."/>
            <person name="Mount S.M."/>
            <person name="Mu X."/>
            <person name="Myers E."/>
            <person name="Negre B."/>
            <person name="Newfeld S."/>
            <person name="Nielsen R."/>
            <person name="Noor M.A."/>
            <person name="O'Grady P."/>
            <person name="Pachter L."/>
            <person name="Papaceit M."/>
            <person name="Parisi M.J."/>
            <person name="Parisi M."/>
            <person name="Parts L."/>
            <person name="Pedersen J.S."/>
            <person name="Pesole G."/>
            <person name="Phillippy A.M."/>
            <person name="Ponting C.P."/>
            <person name="Pop M."/>
            <person name="Porcelli D."/>
            <person name="Powell J.R."/>
            <person name="Prohaska S."/>
            <person name="Pruitt K."/>
            <person name="Puig M."/>
            <person name="Quesneville H."/>
            <person name="Ram K.R."/>
            <person name="Rand D."/>
            <person name="Rasmussen M.D."/>
            <person name="Reed L.K."/>
            <person name="Reenan R."/>
            <person name="Reily A."/>
            <person name="Remington K.A."/>
            <person name="Rieger T.T."/>
            <person name="Ritchie M.G."/>
            <person name="Robin C."/>
            <person name="Rogers Y.H."/>
            <person name="Rohde C."/>
            <person name="Rozas J."/>
            <person name="Rubenfield M.J."/>
            <person name="Ruiz A."/>
            <person name="Russo S."/>
            <person name="Salzberg S.L."/>
            <person name="Sanchez-Gracia A."/>
            <person name="Saranga D.J."/>
            <person name="Sato H."/>
            <person name="Schaeffer S.W."/>
            <person name="Schatz M.C."/>
            <person name="Schlenke T."/>
            <person name="Schwartz R."/>
            <person name="Segarra C."/>
            <person name="Singh R.S."/>
            <person name="Sirot L."/>
            <person name="Sirota M."/>
            <person name="Sisneros N.B."/>
            <person name="Smith C.D."/>
            <person name="Smith T.F."/>
            <person name="Spieth J."/>
            <person name="Stage D.E."/>
            <person name="Stark A."/>
            <person name="Stephan W."/>
            <person name="Strausberg R.L."/>
            <person name="Strempel S."/>
            <person name="Sturgill D."/>
            <person name="Sutton G."/>
            <person name="Sutton G.G."/>
            <person name="Tao W."/>
            <person name="Teichmann S."/>
            <person name="Tobari Y.N."/>
            <person name="Tomimura Y."/>
            <person name="Tsolas J.M."/>
            <person name="Valente V.L."/>
            <person name="Venter E."/>
            <person name="Venter J.C."/>
            <person name="Vicario S."/>
            <person name="Vieira F.G."/>
            <person name="Vilella A.J."/>
            <person name="Villasante A."/>
            <person name="Walenz B."/>
            <person name="Wang J."/>
            <person name="Wasserman M."/>
            <person name="Watts T."/>
            <person name="Wilson D."/>
            <person name="Wilson R.K."/>
            <person name="Wing R.A."/>
            <person name="Wolfner M.F."/>
            <person name="Wong A."/>
            <person name="Wong G.K."/>
            <person name="Wu C.I."/>
            <person name="Wu G."/>
            <person name="Yamamoto D."/>
            <person name="Yang H.P."/>
            <person name="Yang S.P."/>
            <person name="Yorke J.A."/>
            <person name="Yoshida K."/>
            <person name="Zdobnov E."/>
            <person name="Zhang P."/>
            <person name="Zhang Y."/>
            <person name="Zimin A.V."/>
            <person name="Baldwin J."/>
            <person name="Abdouelleil A."/>
            <person name="Abdulkadir J."/>
            <person name="Abebe A."/>
            <person name="Abera B."/>
            <person name="Abreu J."/>
            <person name="Acer S.C."/>
            <person name="Aftuck L."/>
            <person name="Alexander A."/>
            <person name="An P."/>
            <person name="Anderson E."/>
            <person name="Anderson S."/>
            <person name="Arachi H."/>
            <person name="Azer M."/>
            <person name="Bachantsang P."/>
            <person name="Barry A."/>
            <person name="Bayul T."/>
            <person name="Berlin A."/>
            <person name="Bessette D."/>
            <person name="Bloom T."/>
            <person name="Blye J."/>
            <person name="Boguslavskiy L."/>
            <person name="Bonnet C."/>
            <person name="Boukhgalter B."/>
            <person name="Bourzgui I."/>
            <person name="Brown A."/>
            <person name="Cahill P."/>
            <person name="Channer S."/>
            <person name="Cheshatsang Y."/>
            <person name="Chuda L."/>
            <person name="Citroen M."/>
            <person name="Collymore A."/>
            <person name="Cooke P."/>
            <person name="Costello M."/>
            <person name="D'Aco K."/>
            <person name="Daza R."/>
            <person name="De Haan G."/>
            <person name="DeGray S."/>
            <person name="DeMaso C."/>
            <person name="Dhargay N."/>
            <person name="Dooley K."/>
            <person name="Dooley E."/>
            <person name="Doricent M."/>
            <person name="Dorje P."/>
            <person name="Dorjee K."/>
            <person name="Dupes A."/>
            <person name="Elong R."/>
            <person name="Falk J."/>
            <person name="Farina A."/>
            <person name="Faro S."/>
            <person name="Ferguson D."/>
            <person name="Fisher S."/>
            <person name="Foley C.D."/>
            <person name="Franke A."/>
            <person name="Friedrich D."/>
            <person name="Gadbois L."/>
            <person name="Gearin G."/>
            <person name="Gearin C.R."/>
            <person name="Giannoukos G."/>
            <person name="Goode T."/>
            <person name="Graham J."/>
            <person name="Grandbois E."/>
            <person name="Grewal S."/>
            <person name="Gyaltsen K."/>
            <person name="Hafez N."/>
            <person name="Hagos B."/>
            <person name="Hall J."/>
            <person name="Henson C."/>
            <person name="Hollinger A."/>
            <person name="Honan T."/>
            <person name="Huard M.D."/>
            <person name="Hughes L."/>
            <person name="Hurhula B."/>
            <person name="Husby M.E."/>
            <person name="Kamat A."/>
            <person name="Kanga B."/>
            <person name="Kashin S."/>
            <person name="Khazanovich D."/>
            <person name="Kisner P."/>
            <person name="Lance K."/>
            <person name="Lara M."/>
            <person name="Lee W."/>
            <person name="Lennon N."/>
            <person name="Letendre F."/>
            <person name="LeVine R."/>
            <person name="Lipovsky A."/>
            <person name="Liu X."/>
            <person name="Liu J."/>
            <person name="Liu S."/>
            <person name="Lokyitsang T."/>
            <person name="Lokyitsang Y."/>
            <person name="Lubonja R."/>
            <person name="Lui A."/>
            <person name="MacDonald P."/>
            <person name="Magnisalis V."/>
            <person name="Maru K."/>
            <person name="Matthews C."/>
            <person name="McCusker W."/>
            <person name="McDonough S."/>
            <person name="Mehta T."/>
            <person name="Meldrim J."/>
            <person name="Meneus L."/>
            <person name="Mihai O."/>
            <person name="Mihalev A."/>
            <person name="Mihova T."/>
            <person name="Mittelman R."/>
            <person name="Mlenga V."/>
            <person name="Montmayeur A."/>
            <person name="Mulrain L."/>
            <person name="Navidi A."/>
            <person name="Naylor J."/>
            <person name="Negash T."/>
            <person name="Nguyen T."/>
            <person name="Nguyen N."/>
            <person name="Nicol R."/>
            <person name="Norbu C."/>
            <person name="Norbu N."/>
            <person name="Novod N."/>
            <person name="O'Neill B."/>
            <person name="Osman S."/>
            <person name="Markiewicz E."/>
            <person name="Oyono O.L."/>
            <person name="Patti C."/>
            <person name="Phunkhang P."/>
            <person name="Pierre F."/>
            <person name="Priest M."/>
            <person name="Raghuraman S."/>
            <person name="Rege F."/>
            <person name="Reyes R."/>
            <person name="Rise C."/>
            <person name="Rogov P."/>
            <person name="Ross K."/>
            <person name="Ryan E."/>
            <person name="Settipalli S."/>
            <person name="Shea T."/>
            <person name="Sherpa N."/>
            <person name="Shi L."/>
            <person name="Shih D."/>
            <person name="Sparrow T."/>
            <person name="Spaulding J."/>
            <person name="Stalker J."/>
            <person name="Stange-Thomann N."/>
            <person name="Stavropoulos S."/>
            <person name="Stone C."/>
            <person name="Strader C."/>
            <person name="Tesfaye S."/>
            <person name="Thomson T."/>
            <person name="Thoulutsang Y."/>
            <person name="Thoulutsang D."/>
            <person name="Topham K."/>
            <person name="Topping I."/>
            <person name="Tsamla T."/>
            <person name="Vassiliev H."/>
            <person name="Vo A."/>
            <person name="Wangchuk T."/>
            <person name="Wangdi T."/>
            <person name="Weiand M."/>
            <person name="Wilkinson J."/>
            <person name="Wilson A."/>
            <person name="Yadav S."/>
            <person name="Young G."/>
            <person name="Yu Q."/>
            <person name="Zembek L."/>
            <person name="Zhong D."/>
            <person name="Zimmer A."/>
            <person name="Zwirko Z."/>
            <person name="Jaffe D.B."/>
            <person name="Alvarez P."/>
            <person name="Brockman W."/>
            <person name="Butler J."/>
            <person name="Chin C."/>
            <person name="Gnerre S."/>
            <person name="Grabherr M."/>
            <person name="Kleber M."/>
            <person name="Mauceli E."/>
            <person name="MacCallum I."/>
        </authorList>
    </citation>
    <scope>NUCLEOTIDE SEQUENCE [LARGE SCALE GENOMIC DNA]</scope>
    <source>
        <strain evidence="19">Tucson 15081-1352.22</strain>
    </source>
</reference>
<evidence type="ECO:0000313" key="19">
    <source>
        <dbReference type="Proteomes" id="UP000009192"/>
    </source>
</evidence>
<evidence type="ECO:0000256" key="4">
    <source>
        <dbReference type="ARBA" id="ARBA00022553"/>
    </source>
</evidence>
<feature type="compositionally biased region" description="Basic residues" evidence="15">
    <location>
        <begin position="1170"/>
        <end position="1180"/>
    </location>
</feature>
<keyword evidence="9" id="KW-0378">Hydrolase</keyword>
<dbReference type="FunFam" id="3.40.50.1010:FF:000044">
    <property type="entry name" value="DNA repair endonuclease"/>
    <property type="match status" value="1"/>
</dbReference>
<evidence type="ECO:0000256" key="12">
    <source>
        <dbReference type="ARBA" id="ARBA00023242"/>
    </source>
</evidence>
<dbReference type="Gene3D" id="3.40.50.1010">
    <property type="entry name" value="5'-nuclease"/>
    <property type="match status" value="2"/>
</dbReference>
<keyword evidence="11" id="KW-0234">DNA repair</keyword>
<evidence type="ECO:0000259" key="17">
    <source>
        <dbReference type="SMART" id="SM00485"/>
    </source>
</evidence>
<evidence type="ECO:0000256" key="3">
    <source>
        <dbReference type="ARBA" id="ARBA00005283"/>
    </source>
</evidence>
<dbReference type="GO" id="GO:0070914">
    <property type="term" value="P:UV-damage excision repair"/>
    <property type="evidence" value="ECO:0007669"/>
    <property type="project" value="EnsemblMetazoa"/>
</dbReference>
<dbReference type="PANTHER" id="PTHR16171:SF7">
    <property type="entry name" value="DNA REPAIR PROTEIN RAD2"/>
    <property type="match status" value="1"/>
</dbReference>
<dbReference type="KEGG" id="dmo:Dmoj_GI10377"/>
<evidence type="ECO:0000256" key="15">
    <source>
        <dbReference type="SAM" id="MobiDB-lite"/>
    </source>
</evidence>
<keyword evidence="19" id="KW-1185">Reference proteome</keyword>
<feature type="compositionally biased region" description="Polar residues" evidence="15">
    <location>
        <begin position="179"/>
        <end position="190"/>
    </location>
</feature>
<dbReference type="SMART" id="SM00484">
    <property type="entry name" value="XPGI"/>
    <property type="match status" value="1"/>
</dbReference>
<dbReference type="InterPro" id="IPR008918">
    <property type="entry name" value="HhH2"/>
</dbReference>
<dbReference type="GO" id="GO:0006289">
    <property type="term" value="P:nucleotide-excision repair"/>
    <property type="evidence" value="ECO:0007669"/>
    <property type="project" value="InterPro"/>
</dbReference>
<dbReference type="SUPFAM" id="SSF47807">
    <property type="entry name" value="5' to 3' exonuclease, C-terminal subdomain"/>
    <property type="match status" value="1"/>
</dbReference>
<evidence type="ECO:0000256" key="8">
    <source>
        <dbReference type="ARBA" id="ARBA00022763"/>
    </source>
</evidence>
<keyword evidence="14" id="KW-0175">Coiled coil</keyword>
<keyword evidence="4" id="KW-0597">Phosphoprotein</keyword>
<sequence>MGVTGLWKLIEPCGKPVPVETLEGKVLAIDISIWLHQVVKGFQDSKGSALNNAHLLGLFHRLCKLLYYRVRPVFIFDGGVPQLKRDTIARRHQQRNKLSNEADRIQALLLQSLAKEKVVQQALGKNAELLLKSPGKRLAAEKSNKNDEDDLFKLPELPAATAAQLNDSNEDFDSENYDGATTTSDSSFDESNARRTYDASLQAIDVRSQHFKNLPADVRHEILTDIKETRKQSSWGRLHELPARSDEFCSFQMKRLLKRRAVQESLEEAQQEMGGHTLTYAELSEFFSEEGIVTPTAIAESTRQISSDEHTRFLLVRDLKKKAMAAEKSAETSSKCETIKEEIDEKPSTSTKAFTSTEASTDVDKKKAAAKCDVDFELALSLFLDESKKVYDDKDYEYDADQNLRLNREQSKNLRHAAKGPARSYMIEYAGMNEEEVGNIMESTQLNDTQSIERLLHDPNGNDYIGNTDMANNSIEEAKQLALAIELSQQEQGNSPDKADAVQTIDSDTDSDLEEVDEATAVPAGNGLEIRIDVKDALNEDDDLFADIFDEEYKLNTSIKSETDAEDAEIKCKDVSSNEDIRPKDVIKVNESIMIETKNTNQLKESESKEDKTQEDTKKIDEDKLVLLEVEDNSKKELLSSILSDLKKQSEEVKNITLDLTEEKEEPKPPLSSILGELKRQTDEVKNIKLESVKISNSMVIELSSDDESAKVATSQASKDVIDLCDNESEVHRTSPNKTPSKTKPITDFFETTYKIKRTPDKPDATNVTPPASPMVAKPFFVKRTPKSGRKRAGGEPSDDDVSPNKKSSKAAKSLFGNEANEQQEKTQIVNPEEILKDAAEALKSQKTAEELQEMANNLAGERRELEAERNRQDRMGLSISQRMSSDCQDLLRLFGIPYIVAPMEAEAQCAFLNAVGITNGTITDDSDIWLFGGRTVYKNFFAQNKHVLEFRAEQIEKTFNCNRGKLIQLACLVGSDYTTGIHGIGAVTALEILASFSTSTPNTELSPNSPSSGVSMQSVLSTLEKFREWWQAHKSSNLPIGSSARLSLLKKLKNIELHEGFPSSSVVEAYLTPKVDDNRDAFSWGSPDVESIREFSRKSFGWTTSKTDDILMPVMKKINEKKIQGSIRNYFTAKSALRVQQPKVSKRVQTAIDKMSGKIEAETPEKPSKPTRRTRAKKTKAAEPDKANVNDATDDNQPTRPKRVRRKPTTATTEEAAESSSTLNETIRPVKSLNSHHTKEIIPQRERDMEQMRQNKAKAAAILKASAKASK</sequence>
<dbReference type="SMART" id="SM00485">
    <property type="entry name" value="XPGN"/>
    <property type="match status" value="1"/>
</dbReference>
<dbReference type="GO" id="GO:0008821">
    <property type="term" value="F:crossover junction DNA endonuclease activity"/>
    <property type="evidence" value="ECO:0007669"/>
    <property type="project" value="UniProtKB-ARBA"/>
</dbReference>
<dbReference type="GO" id="GO:0003697">
    <property type="term" value="F:single-stranded DNA binding"/>
    <property type="evidence" value="ECO:0007669"/>
    <property type="project" value="InterPro"/>
</dbReference>
<dbReference type="GO" id="GO:0005634">
    <property type="term" value="C:nucleus"/>
    <property type="evidence" value="ECO:0007669"/>
    <property type="project" value="UniProtKB-SubCell"/>
</dbReference>
<keyword evidence="12" id="KW-0539">Nucleus</keyword>
<dbReference type="InterPro" id="IPR006085">
    <property type="entry name" value="XPG_DNA_repair_N"/>
</dbReference>
<dbReference type="Pfam" id="PF00867">
    <property type="entry name" value="XPG_I"/>
    <property type="match status" value="1"/>
</dbReference>
<feature type="compositionally biased region" description="Low complexity" evidence="15">
    <location>
        <begin position="1210"/>
        <end position="1223"/>
    </location>
</feature>
<evidence type="ECO:0000256" key="14">
    <source>
        <dbReference type="SAM" id="Coils"/>
    </source>
</evidence>
<feature type="compositionally biased region" description="Basic and acidic residues" evidence="15">
    <location>
        <begin position="604"/>
        <end position="617"/>
    </location>
</feature>
<evidence type="ECO:0000256" key="6">
    <source>
        <dbReference type="ARBA" id="ARBA00022723"/>
    </source>
</evidence>
<dbReference type="HOGENOM" id="CLU_003018_2_0_1"/>
<dbReference type="SUPFAM" id="SSF88723">
    <property type="entry name" value="PIN domain-like"/>
    <property type="match status" value="1"/>
</dbReference>
<keyword evidence="5" id="KW-0540">Nuclease</keyword>
<dbReference type="PROSITE" id="PS00842">
    <property type="entry name" value="XPG_2"/>
    <property type="match status" value="1"/>
</dbReference>
<dbReference type="eggNOG" id="KOG2520">
    <property type="taxonomic scope" value="Eukaryota"/>
</dbReference>
<evidence type="ECO:0000256" key="1">
    <source>
        <dbReference type="ARBA" id="ARBA00001946"/>
    </source>
</evidence>
<dbReference type="Proteomes" id="UP000009192">
    <property type="component" value="Unassembled WGS sequence"/>
</dbReference>
<feature type="compositionally biased region" description="Basic and acidic residues" evidence="15">
    <location>
        <begin position="1238"/>
        <end position="1254"/>
    </location>
</feature>
<dbReference type="PRINTS" id="PR00066">
    <property type="entry name" value="XRODRMPGMNTG"/>
</dbReference>
<keyword evidence="10" id="KW-0460">Magnesium</keyword>
<evidence type="ECO:0000256" key="2">
    <source>
        <dbReference type="ARBA" id="ARBA00004123"/>
    </source>
</evidence>
<dbReference type="InterPro" id="IPR006084">
    <property type="entry name" value="XPG/Rad2"/>
</dbReference>
<comment type="cofactor">
    <cofactor evidence="1">
        <name>Mg(2+)</name>
        <dbReference type="ChEBI" id="CHEBI:18420"/>
    </cofactor>
</comment>
<evidence type="ECO:0000259" key="16">
    <source>
        <dbReference type="SMART" id="SM00484"/>
    </source>
</evidence>
<feature type="coiled-coil region" evidence="14">
    <location>
        <begin position="845"/>
        <end position="876"/>
    </location>
</feature>
<dbReference type="PRINTS" id="PR00853">
    <property type="entry name" value="XPGRADSUPER"/>
</dbReference>
<comment type="subcellular location">
    <subcellularLocation>
        <location evidence="2">Nucleus</location>
    </subcellularLocation>
</comment>
<dbReference type="InterPro" id="IPR003903">
    <property type="entry name" value="UIM_dom"/>
</dbReference>
<comment type="similarity">
    <text evidence="3">Belongs to the XPG/RAD2 endonuclease family. XPG subfamily.</text>
</comment>
<organism evidence="18 19">
    <name type="scientific">Drosophila mojavensis</name>
    <name type="common">Fruit fly</name>
    <dbReference type="NCBI Taxonomy" id="7230"/>
    <lineage>
        <taxon>Eukaryota</taxon>
        <taxon>Metazoa</taxon>
        <taxon>Ecdysozoa</taxon>
        <taxon>Arthropoda</taxon>
        <taxon>Hexapoda</taxon>
        <taxon>Insecta</taxon>
        <taxon>Pterygota</taxon>
        <taxon>Neoptera</taxon>
        <taxon>Endopterygota</taxon>
        <taxon>Diptera</taxon>
        <taxon>Brachycera</taxon>
        <taxon>Muscomorpha</taxon>
        <taxon>Ephydroidea</taxon>
        <taxon>Drosophilidae</taxon>
        <taxon>Drosophila</taxon>
    </lineage>
</organism>
<dbReference type="GO" id="GO:0046872">
    <property type="term" value="F:metal ion binding"/>
    <property type="evidence" value="ECO:0007669"/>
    <property type="project" value="UniProtKB-KW"/>
</dbReference>
<feature type="domain" description="XPG N-terminal" evidence="17">
    <location>
        <begin position="1"/>
        <end position="98"/>
    </location>
</feature>
<evidence type="ECO:0000256" key="11">
    <source>
        <dbReference type="ARBA" id="ARBA00023204"/>
    </source>
</evidence>
<dbReference type="PANTHER" id="PTHR16171">
    <property type="entry name" value="DNA REPAIR PROTEIN COMPLEMENTING XP-G CELLS-RELATED"/>
    <property type="match status" value="1"/>
</dbReference>
<evidence type="ECO:0008006" key="20">
    <source>
        <dbReference type="Google" id="ProtNLM"/>
    </source>
</evidence>
<feature type="compositionally biased region" description="Low complexity" evidence="15">
    <location>
        <begin position="1258"/>
        <end position="1272"/>
    </location>
</feature>
<evidence type="ECO:0000256" key="9">
    <source>
        <dbReference type="ARBA" id="ARBA00022801"/>
    </source>
</evidence>
<evidence type="ECO:0000256" key="5">
    <source>
        <dbReference type="ARBA" id="ARBA00022722"/>
    </source>
</evidence>
<feature type="region of interest" description="Disordered" evidence="15">
    <location>
        <begin position="598"/>
        <end position="617"/>
    </location>
</feature>
<dbReference type="Pfam" id="PF00752">
    <property type="entry name" value="XPG_N"/>
    <property type="match status" value="1"/>
</dbReference>
<dbReference type="AlphaFoldDB" id="B4KI66"/>
<dbReference type="InterPro" id="IPR006086">
    <property type="entry name" value="XPG-I_dom"/>
</dbReference>
<comment type="similarity">
    <text evidence="13">Belongs to the XPG/RAD2 endonuclease family. GEN subfamily.</text>
</comment>
<evidence type="ECO:0000256" key="13">
    <source>
        <dbReference type="ARBA" id="ARBA00038112"/>
    </source>
</evidence>
<dbReference type="SMR" id="B4KI66"/>
<dbReference type="GO" id="GO:0000400">
    <property type="term" value="F:four-way junction DNA binding"/>
    <property type="evidence" value="ECO:0007669"/>
    <property type="project" value="UniProtKB-ARBA"/>
</dbReference>
<dbReference type="OrthoDB" id="31113at2759"/>
<dbReference type="FunCoup" id="B4KI66">
    <property type="interactions" value="1452"/>
</dbReference>
<dbReference type="SMART" id="SM00279">
    <property type="entry name" value="HhH2"/>
    <property type="match status" value="1"/>
</dbReference>
<evidence type="ECO:0000313" key="18">
    <source>
        <dbReference type="EMBL" id="EDW12359.2"/>
    </source>
</evidence>
<dbReference type="InParanoid" id="B4KI66"/>
<feature type="region of interest" description="Disordered" evidence="15">
    <location>
        <begin position="1141"/>
        <end position="1272"/>
    </location>
</feature>
<dbReference type="GO" id="GO:0017108">
    <property type="term" value="F:5'-flap endonuclease activity"/>
    <property type="evidence" value="ECO:0007669"/>
    <property type="project" value="UniProtKB-ARBA"/>
</dbReference>
<keyword evidence="7" id="KW-0255">Endonuclease</keyword>
<keyword evidence="6" id="KW-0479">Metal-binding</keyword>
<feature type="region of interest" description="Disordered" evidence="15">
    <location>
        <begin position="726"/>
        <end position="831"/>
    </location>
</feature>
<dbReference type="CDD" id="cd09904">
    <property type="entry name" value="H3TH_XPG"/>
    <property type="match status" value="1"/>
</dbReference>
<feature type="compositionally biased region" description="Polar residues" evidence="15">
    <location>
        <begin position="734"/>
        <end position="744"/>
    </location>
</feature>
<dbReference type="Gene3D" id="1.10.150.20">
    <property type="entry name" value="5' to 3' exonuclease, C-terminal subdomain"/>
    <property type="match status" value="1"/>
</dbReference>
<dbReference type="FunFam" id="1.10.150.20:FF:000030">
    <property type="entry name" value="Flap endonuclease GEN-like 1"/>
    <property type="match status" value="1"/>
</dbReference>
<dbReference type="PROSITE" id="PS50330">
    <property type="entry name" value="UIM"/>
    <property type="match status" value="1"/>
</dbReference>
<dbReference type="InterPro" id="IPR029060">
    <property type="entry name" value="PIN-like_dom_sf"/>
</dbReference>
<dbReference type="InterPro" id="IPR001044">
    <property type="entry name" value="XPG/Rad2_eukaryotes"/>
</dbReference>
<dbReference type="PhylomeDB" id="B4KI66"/>
<feature type="compositionally biased region" description="Basic and acidic residues" evidence="15">
    <location>
        <begin position="1156"/>
        <end position="1169"/>
    </location>
</feature>
<name>B4KI66_DROMO</name>
<dbReference type="EMBL" id="CH933807">
    <property type="protein sequence ID" value="EDW12359.2"/>
    <property type="molecule type" value="Genomic_DNA"/>
</dbReference>
<feature type="region of interest" description="Disordered" evidence="15">
    <location>
        <begin position="163"/>
        <end position="192"/>
    </location>
</feature>
<dbReference type="InterPro" id="IPR036279">
    <property type="entry name" value="5-3_exonuclease_C_sf"/>
</dbReference>
<feature type="domain" description="XPG-I" evidence="16">
    <location>
        <begin position="893"/>
        <end position="962"/>
    </location>
</feature>
<accession>B4KI66</accession>
<gene>
    <name evidence="18" type="primary">Dmoj\GI10377</name>
    <name evidence="18" type="ORF">Dmoj_GI10377</name>
</gene>
<protein>
    <recommendedName>
        <fullName evidence="20">DNA repair protein complementing XP-G cells homolog</fullName>
    </recommendedName>
</protein>
<dbReference type="PROSITE" id="PS00841">
    <property type="entry name" value="XPG_1"/>
    <property type="match status" value="1"/>
</dbReference>
<evidence type="ECO:0000256" key="10">
    <source>
        <dbReference type="ARBA" id="ARBA00022842"/>
    </source>
</evidence>
<proteinExistence type="inferred from homology"/>